<evidence type="ECO:0000256" key="1">
    <source>
        <dbReference type="SAM" id="MobiDB-lite"/>
    </source>
</evidence>
<evidence type="ECO:0000313" key="2">
    <source>
        <dbReference type="EMBL" id="MQL71760.1"/>
    </source>
</evidence>
<feature type="compositionally biased region" description="Gly residues" evidence="1">
    <location>
        <begin position="330"/>
        <end position="340"/>
    </location>
</feature>
<reference evidence="2" key="1">
    <citation type="submission" date="2017-07" db="EMBL/GenBank/DDBJ databases">
        <title>Taro Niue Genome Assembly and Annotation.</title>
        <authorList>
            <person name="Atibalentja N."/>
            <person name="Keating K."/>
            <person name="Fields C.J."/>
        </authorList>
    </citation>
    <scope>NUCLEOTIDE SEQUENCE</scope>
    <source>
        <strain evidence="2">Niue_2</strain>
        <tissue evidence="2">Leaf</tissue>
    </source>
</reference>
<dbReference type="Proteomes" id="UP000652761">
    <property type="component" value="Unassembled WGS sequence"/>
</dbReference>
<evidence type="ECO:0000313" key="3">
    <source>
        <dbReference type="Proteomes" id="UP000652761"/>
    </source>
</evidence>
<feature type="region of interest" description="Disordered" evidence="1">
    <location>
        <begin position="174"/>
        <end position="193"/>
    </location>
</feature>
<dbReference type="OrthoDB" id="1902436at2759"/>
<proteinExistence type="predicted"/>
<name>A0A843TQN5_COLES</name>
<feature type="region of interest" description="Disordered" evidence="1">
    <location>
        <begin position="314"/>
        <end position="348"/>
    </location>
</feature>
<organism evidence="2 3">
    <name type="scientific">Colocasia esculenta</name>
    <name type="common">Wild taro</name>
    <name type="synonym">Arum esculentum</name>
    <dbReference type="NCBI Taxonomy" id="4460"/>
    <lineage>
        <taxon>Eukaryota</taxon>
        <taxon>Viridiplantae</taxon>
        <taxon>Streptophyta</taxon>
        <taxon>Embryophyta</taxon>
        <taxon>Tracheophyta</taxon>
        <taxon>Spermatophyta</taxon>
        <taxon>Magnoliopsida</taxon>
        <taxon>Liliopsida</taxon>
        <taxon>Araceae</taxon>
        <taxon>Aroideae</taxon>
        <taxon>Colocasieae</taxon>
        <taxon>Colocasia</taxon>
    </lineage>
</organism>
<dbReference type="AlphaFoldDB" id="A0A843TQN5"/>
<gene>
    <name evidence="2" type="ORF">Taro_004067</name>
</gene>
<accession>A0A843TQN5</accession>
<feature type="region of interest" description="Disordered" evidence="1">
    <location>
        <begin position="1"/>
        <end position="22"/>
    </location>
</feature>
<protein>
    <submittedName>
        <fullName evidence="2">Uncharacterized protein</fullName>
    </submittedName>
</protein>
<keyword evidence="3" id="KW-1185">Reference proteome</keyword>
<feature type="compositionally biased region" description="Basic and acidic residues" evidence="1">
    <location>
        <begin position="11"/>
        <end position="20"/>
    </location>
</feature>
<dbReference type="InterPro" id="IPR045036">
    <property type="entry name" value="Spartin-like"/>
</dbReference>
<dbReference type="PANTHER" id="PTHR21068">
    <property type="entry name" value="SPARTIN"/>
    <property type="match status" value="1"/>
</dbReference>
<dbReference type="GO" id="GO:0005886">
    <property type="term" value="C:plasma membrane"/>
    <property type="evidence" value="ECO:0007669"/>
    <property type="project" value="TreeGrafter"/>
</dbReference>
<sequence length="348" mass="37083">MEEIMESSKSASDRKGKGVTEPRYSSVTGAVAELVRIGGTAGHALLSIVCGRTSESVARVDSGDYSVVLIVRSGTNPLCLLSCVVGEHQWPLSRDSPVLRVGPRRFSFAFPGFFYGLTLPEGCFDEDVRKLEVILHTFCSYENHARERGARSGIDFWASSYAKIKKLTFGPAQSATLRGRSGNPPLPTVQRGPREKATLMWQRALRTSAATKLVAKVLFGDAVDPDLHVEFTVPGAAATTSASGSYVIARLRAITDVVDAVEAARGVGMGSWSMAPCHWAPAIILPDGAMHWHFNMRGLTLVLRALAAVAAEPNADGVQEGRGAEEGGSSLLGGQAGGGSMEENRRQV</sequence>
<dbReference type="PANTHER" id="PTHR21068:SF49">
    <property type="entry name" value="SENESCENCE DOMAIN-CONTAINING PROTEIN"/>
    <property type="match status" value="1"/>
</dbReference>
<comment type="caution">
    <text evidence="2">The sequence shown here is derived from an EMBL/GenBank/DDBJ whole genome shotgun (WGS) entry which is preliminary data.</text>
</comment>
<dbReference type="EMBL" id="NMUH01000108">
    <property type="protein sequence ID" value="MQL71760.1"/>
    <property type="molecule type" value="Genomic_DNA"/>
</dbReference>